<comment type="caution">
    <text evidence="1">The sequence shown here is derived from an EMBL/GenBank/DDBJ whole genome shotgun (WGS) entry which is preliminary data.</text>
</comment>
<evidence type="ECO:0000313" key="1">
    <source>
        <dbReference type="EMBL" id="PZP03781.1"/>
    </source>
</evidence>
<protein>
    <submittedName>
        <fullName evidence="1">Uncharacterized protein</fullName>
    </submittedName>
</protein>
<gene>
    <name evidence="1" type="ORF">DI609_00380</name>
</gene>
<reference evidence="1 2" key="1">
    <citation type="submission" date="2017-11" db="EMBL/GenBank/DDBJ databases">
        <title>Infants hospitalized years apart are colonized by the same room-sourced microbial strains.</title>
        <authorList>
            <person name="Brooks B."/>
            <person name="Olm M.R."/>
            <person name="Firek B.A."/>
            <person name="Baker R."/>
            <person name="Thomas B.C."/>
            <person name="Morowitz M.J."/>
            <person name="Banfield J.F."/>
        </authorList>
    </citation>
    <scope>NUCLEOTIDE SEQUENCE [LARGE SCALE GENOMIC DNA]</scope>
    <source>
        <strain evidence="1">S2_012_000_R3_87</strain>
    </source>
</reference>
<sequence length="834" mass="93405">MSTRYAASHHRLLSRAQTDSFIAALDNARTAQDVEKAIEQAINSLLVAGLQAAHPDSSVTHDYRHSTDGYITVGSSPSLAQPYALLVEAKRDLDFSGSRRDVATVLTQVCHYLRAIGRAGDRVPTVTVVCDTDEVFAIPTTVLAGYIADDSYAWDKHSASTMHKDGSLLAALIKDSNVRPYVHDIATGFDADMFIWAVDAMGRGDKPVKVAVNAASLEHVFTRFKMEVLGTDATGLKNKDEISLFIDVLRGSDDIFAHPKKANTLLWGTKHITVDTYRFERFWSQYVVGDYTLAELKSLTEMGDVLLVDTERRFSGDFWTPPRWVDKAHEYIEAALGDNWKQDYVVVDPACGTLNLTRDYLFGELYSSTLFQEELDIAADYNPEATKFQYDFLNDDMELHEDGMTPAKARELVRSGKLKMPQGLATALADNKPVVFFANPPYGQSGSGQGRTHKAGVNNTAVGELMNGLGHARMELYTQFIWRTKELAKVFGYTSDFHFFFFNKTFLTSPNFGKFVNELTAEFTYCDGFMLNAGEFNGTSSAWGVIFSHFEIGGTNQREFTYTVLESNKDMSIDTLTEWTGRSVSKGETLSDWVNDKASTAPAAADVPVTKNGYDEPTSKTNRANPKQGGIAYLGWNQCNVQGSDKYVCLFSMPQGRDSSYTITKDNLTRAAVTFSIRRAVQEVIAEQKLLWVRDKDIFTRPPESLLTPEFIADCMVYSLFDRQSNQTSLRNYEYKGRTYRVVNEFFPWSKKSMIELSQRHHNRAVEADATGDTDRAVYGWLADHARDVSPEADAVMSRAWQVVWYDLYYEDFRAVRKALGDKIAHAAMDAGVI</sequence>
<organism evidence="1 2">
    <name type="scientific">Corynebacterium urealyticum</name>
    <dbReference type="NCBI Taxonomy" id="43771"/>
    <lineage>
        <taxon>Bacteria</taxon>
        <taxon>Bacillati</taxon>
        <taxon>Actinomycetota</taxon>
        <taxon>Actinomycetes</taxon>
        <taxon>Mycobacteriales</taxon>
        <taxon>Corynebacteriaceae</taxon>
        <taxon>Corynebacterium</taxon>
    </lineage>
</organism>
<dbReference type="AlphaFoldDB" id="A0A2W5BAG6"/>
<dbReference type="Proteomes" id="UP000249451">
    <property type="component" value="Unassembled WGS sequence"/>
</dbReference>
<dbReference type="EMBL" id="QFNY01000004">
    <property type="protein sequence ID" value="PZP03781.1"/>
    <property type="molecule type" value="Genomic_DNA"/>
</dbReference>
<dbReference type="Gene3D" id="3.40.50.150">
    <property type="entry name" value="Vaccinia Virus protein VP39"/>
    <property type="match status" value="1"/>
</dbReference>
<dbReference type="SUPFAM" id="SSF53335">
    <property type="entry name" value="S-adenosyl-L-methionine-dependent methyltransferases"/>
    <property type="match status" value="1"/>
</dbReference>
<accession>A0A2W5BAG6</accession>
<proteinExistence type="predicted"/>
<name>A0A2W5BAG6_9CORY</name>
<evidence type="ECO:0000313" key="2">
    <source>
        <dbReference type="Proteomes" id="UP000249451"/>
    </source>
</evidence>
<dbReference type="InterPro" id="IPR029063">
    <property type="entry name" value="SAM-dependent_MTases_sf"/>
</dbReference>